<evidence type="ECO:0000313" key="1">
    <source>
        <dbReference type="EMBL" id="PAV05884.1"/>
    </source>
</evidence>
<dbReference type="AlphaFoldDB" id="A0A2A2H9D0"/>
<keyword evidence="2" id="KW-1185">Reference proteome</keyword>
<dbReference type="OrthoDB" id="375469at2157"/>
<evidence type="ECO:0008006" key="3">
    <source>
        <dbReference type="Google" id="ProtNLM"/>
    </source>
</evidence>
<proteinExistence type="predicted"/>
<reference evidence="1 2" key="1">
    <citation type="journal article" date="2017" name="BMC Genomics">
        <title>Genomic analysis of methanogenic archaea reveals a shift towards energy conservation.</title>
        <authorList>
            <person name="Gilmore S.P."/>
            <person name="Henske J.K."/>
            <person name="Sexton J.A."/>
            <person name="Solomon K.V."/>
            <person name="Seppala S."/>
            <person name="Yoo J.I."/>
            <person name="Huyett L.M."/>
            <person name="Pressman A."/>
            <person name="Cogan J.Z."/>
            <person name="Kivenson V."/>
            <person name="Peng X."/>
            <person name="Tan Y."/>
            <person name="Valentine D.L."/>
            <person name="O'Malley M.A."/>
        </authorList>
    </citation>
    <scope>NUCLEOTIDE SEQUENCE [LARGE SCALE GENOMIC DNA]</scope>
    <source>
        <strain evidence="1 2">M.o.H.</strain>
    </source>
</reference>
<accession>A0A2A2H9D0</accession>
<name>A0A2A2H9D0_METBR</name>
<evidence type="ECO:0000313" key="2">
    <source>
        <dbReference type="Proteomes" id="UP000217784"/>
    </source>
</evidence>
<dbReference type="EMBL" id="LMVM01000001">
    <property type="protein sequence ID" value="PAV05884.1"/>
    <property type="molecule type" value="Genomic_DNA"/>
</dbReference>
<comment type="caution">
    <text evidence="1">The sequence shown here is derived from an EMBL/GenBank/DDBJ whole genome shotgun (WGS) entry which is preliminary data.</text>
</comment>
<sequence>MQINKISFSDIVNLLKADINQNIFEICFKLGCSGGLLYRRMIPEGYRGLIELKNAIREGEL</sequence>
<organism evidence="1 2">
    <name type="scientific">Methanobacterium bryantii</name>
    <dbReference type="NCBI Taxonomy" id="2161"/>
    <lineage>
        <taxon>Archaea</taxon>
        <taxon>Methanobacteriati</taxon>
        <taxon>Methanobacteriota</taxon>
        <taxon>Methanomada group</taxon>
        <taxon>Methanobacteria</taxon>
        <taxon>Methanobacteriales</taxon>
        <taxon>Methanobacteriaceae</taxon>
        <taxon>Methanobacterium</taxon>
    </lineage>
</organism>
<dbReference type="Proteomes" id="UP000217784">
    <property type="component" value="Unassembled WGS sequence"/>
</dbReference>
<protein>
    <recommendedName>
        <fullName evidence="3">Transcriptional regulator</fullName>
    </recommendedName>
</protein>
<gene>
    <name evidence="1" type="ORF">ASJ80_13555</name>
</gene>
<dbReference type="RefSeq" id="WP_069584386.1">
    <property type="nucleotide sequence ID" value="NZ_LMVM01000001.1"/>
</dbReference>